<comment type="similarity">
    <text evidence="1 4">Belongs to the aldehyde dehydrogenase family.</text>
</comment>
<gene>
    <name evidence="6" type="ORF">C5E45_25620</name>
</gene>
<dbReference type="InterPro" id="IPR016162">
    <property type="entry name" value="Ald_DH_N"/>
</dbReference>
<organism evidence="6 7">
    <name type="scientific">Nocardia nova</name>
    <dbReference type="NCBI Taxonomy" id="37330"/>
    <lineage>
        <taxon>Bacteria</taxon>
        <taxon>Bacillati</taxon>
        <taxon>Actinomycetota</taxon>
        <taxon>Actinomycetes</taxon>
        <taxon>Mycobacteriales</taxon>
        <taxon>Nocardiaceae</taxon>
        <taxon>Nocardia</taxon>
    </lineage>
</organism>
<evidence type="ECO:0000313" key="6">
    <source>
        <dbReference type="EMBL" id="PPJ35449.1"/>
    </source>
</evidence>
<dbReference type="GO" id="GO:0009450">
    <property type="term" value="P:gamma-aminobutyric acid catabolic process"/>
    <property type="evidence" value="ECO:0007669"/>
    <property type="project" value="TreeGrafter"/>
</dbReference>
<dbReference type="GO" id="GO:0004777">
    <property type="term" value="F:succinate-semialdehyde dehydrogenase (NAD+) activity"/>
    <property type="evidence" value="ECO:0007669"/>
    <property type="project" value="TreeGrafter"/>
</dbReference>
<dbReference type="FunFam" id="3.40.309.10:FF:000009">
    <property type="entry name" value="Aldehyde dehydrogenase A"/>
    <property type="match status" value="1"/>
</dbReference>
<dbReference type="PANTHER" id="PTHR43353">
    <property type="entry name" value="SUCCINATE-SEMIALDEHYDE DEHYDROGENASE, MITOCHONDRIAL"/>
    <property type="match status" value="1"/>
</dbReference>
<dbReference type="PANTHER" id="PTHR43353:SF5">
    <property type="entry name" value="SUCCINATE-SEMIALDEHYDE DEHYDROGENASE, MITOCHONDRIAL"/>
    <property type="match status" value="1"/>
</dbReference>
<comment type="caution">
    <text evidence="6">The sequence shown here is derived from an EMBL/GenBank/DDBJ whole genome shotgun (WGS) entry which is preliminary data.</text>
</comment>
<sequence length="563" mass="60707">MPVPARQCVISIPCSVASRVRMAALAIDRGKFRRGAMVSILVHLAEKNKYWLLISWFPHRPVPTVGDSGHRQRDRVMEINLASERLGTNDRPQVDVPGLIGGLRAAQPAWEASGVAQRVRWLRRYADWLLDNEDRIVGLLAAEVGKPLVEARIEFTAPIELIKYLTGEAKRMVRTERPRSANTLGSLKSVTVAHRPYPVVGVITPWNFPLGLALCDAIPALLAGAAVVVKPAPATPDCVLTALEGWSEIGAPPVLSALFGGTEVGRALVEQVDYVQFTGSTATGRTIAAQCGDRLIPCALELGGKDPAVVLSDADVDFTARGIAWGALANAGQMCTSIERVFVEVSVFDEFVGKLAAHVSSLRKGRDIGSLATSEQVDVVIRHLDDAIAAGATVVCGGRYSRAARWVEPTVLIDVDPSMACLREETFGPLIPVMAVAGEDEAVRLANDSDFGLSASVWSRDRVRAQRVAARLEAGAVNINDSHANVFLLSAPMHGWKQSGLGGRFGGAQAVLKYCRPHAVTTARVPLPYQRHLLWFPYTDLGAAVVGRMMRALAATGIRRLRR</sequence>
<dbReference type="Gene3D" id="3.40.605.10">
    <property type="entry name" value="Aldehyde Dehydrogenase, Chain A, domain 1"/>
    <property type="match status" value="1"/>
</dbReference>
<dbReference type="InterPro" id="IPR016161">
    <property type="entry name" value="Ald_DH/histidinol_DH"/>
</dbReference>
<keyword evidence="2 4" id="KW-0560">Oxidoreductase</keyword>
<evidence type="ECO:0000256" key="3">
    <source>
        <dbReference type="PROSITE-ProRule" id="PRU10007"/>
    </source>
</evidence>
<feature type="active site" evidence="3">
    <location>
        <position position="301"/>
    </location>
</feature>
<dbReference type="Gene3D" id="3.40.309.10">
    <property type="entry name" value="Aldehyde Dehydrogenase, Chain A, domain 2"/>
    <property type="match status" value="1"/>
</dbReference>
<evidence type="ECO:0000313" key="7">
    <source>
        <dbReference type="Proteomes" id="UP000239874"/>
    </source>
</evidence>
<feature type="domain" description="Aldehyde dehydrogenase" evidence="5">
    <location>
        <begin position="104"/>
        <end position="519"/>
    </location>
</feature>
<evidence type="ECO:0000259" key="5">
    <source>
        <dbReference type="Pfam" id="PF00171"/>
    </source>
</evidence>
<dbReference type="AlphaFoldDB" id="A0A2S6AJN6"/>
<dbReference type="SUPFAM" id="SSF53720">
    <property type="entry name" value="ALDH-like"/>
    <property type="match status" value="1"/>
</dbReference>
<evidence type="ECO:0000256" key="1">
    <source>
        <dbReference type="ARBA" id="ARBA00009986"/>
    </source>
</evidence>
<dbReference type="Pfam" id="PF00171">
    <property type="entry name" value="Aldedh"/>
    <property type="match status" value="1"/>
</dbReference>
<name>A0A2S6AJN6_9NOCA</name>
<dbReference type="InterPro" id="IPR029510">
    <property type="entry name" value="Ald_DH_CS_GLU"/>
</dbReference>
<proteinExistence type="inferred from homology"/>
<dbReference type="InterPro" id="IPR015590">
    <property type="entry name" value="Aldehyde_DH_dom"/>
</dbReference>
<evidence type="ECO:0000256" key="4">
    <source>
        <dbReference type="RuleBase" id="RU003345"/>
    </source>
</evidence>
<dbReference type="Proteomes" id="UP000239874">
    <property type="component" value="Unassembled WGS sequence"/>
</dbReference>
<dbReference type="InterPro" id="IPR050740">
    <property type="entry name" value="Aldehyde_DH_Superfamily"/>
</dbReference>
<dbReference type="InterPro" id="IPR016163">
    <property type="entry name" value="Ald_DH_C"/>
</dbReference>
<reference evidence="6 7" key="1">
    <citation type="submission" date="2018-02" db="EMBL/GenBank/DDBJ databases">
        <title>8 Nocardia nova and 1 Nocardia cyriacigeorgica strain used for evolution to TMP-SMX.</title>
        <authorList>
            <person name="Mehta H."/>
            <person name="Weng J."/>
            <person name="Shamoo Y."/>
        </authorList>
    </citation>
    <scope>NUCLEOTIDE SEQUENCE [LARGE SCALE GENOMIC DNA]</scope>
    <source>
        <strain evidence="6 7">MDA3139</strain>
    </source>
</reference>
<dbReference type="PROSITE" id="PS00687">
    <property type="entry name" value="ALDEHYDE_DEHYDR_GLU"/>
    <property type="match status" value="1"/>
</dbReference>
<protein>
    <submittedName>
        <fullName evidence="6">Aldehyde dehydrogenase</fullName>
    </submittedName>
</protein>
<dbReference type="EMBL" id="PSZC01000021">
    <property type="protein sequence ID" value="PPJ35449.1"/>
    <property type="molecule type" value="Genomic_DNA"/>
</dbReference>
<evidence type="ECO:0000256" key="2">
    <source>
        <dbReference type="ARBA" id="ARBA00023002"/>
    </source>
</evidence>
<accession>A0A2S6AJN6</accession>
<dbReference type="CDD" id="cd07099">
    <property type="entry name" value="ALDH_DDALDH"/>
    <property type="match status" value="1"/>
</dbReference>